<keyword evidence="3" id="KW-0698">rRNA processing</keyword>
<feature type="domain" description="PUA" evidence="9">
    <location>
        <begin position="2"/>
        <end position="85"/>
    </location>
</feature>
<dbReference type="SUPFAM" id="SSF53335">
    <property type="entry name" value="S-adenosyl-L-methionine-dependent methyltransferases"/>
    <property type="match status" value="1"/>
</dbReference>
<dbReference type="CDD" id="cd21153">
    <property type="entry name" value="PUA_RlmI"/>
    <property type="match status" value="1"/>
</dbReference>
<dbReference type="GO" id="GO:0008168">
    <property type="term" value="F:methyltransferase activity"/>
    <property type="evidence" value="ECO:0007669"/>
    <property type="project" value="UniProtKB-KW"/>
</dbReference>
<evidence type="ECO:0000256" key="2">
    <source>
        <dbReference type="ARBA" id="ARBA00022490"/>
    </source>
</evidence>
<dbReference type="Proteomes" id="UP000244892">
    <property type="component" value="Chromosome"/>
</dbReference>
<gene>
    <name evidence="10" type="ORF">DEH84_17190</name>
</gene>
<evidence type="ECO:0000256" key="6">
    <source>
        <dbReference type="ARBA" id="ARBA00022691"/>
    </source>
</evidence>
<evidence type="ECO:0000259" key="9">
    <source>
        <dbReference type="SMART" id="SM00359"/>
    </source>
</evidence>
<dbReference type="GO" id="GO:0003723">
    <property type="term" value="F:RNA binding"/>
    <property type="evidence" value="ECO:0007669"/>
    <property type="project" value="UniProtKB-KW"/>
</dbReference>
<keyword evidence="6" id="KW-0949">S-adenosyl-L-methionine</keyword>
<dbReference type="CDD" id="cd11572">
    <property type="entry name" value="RlmI_M_like"/>
    <property type="match status" value="1"/>
</dbReference>
<dbReference type="Gene3D" id="3.40.50.150">
    <property type="entry name" value="Vaccinia Virus protein VP39"/>
    <property type="match status" value="1"/>
</dbReference>
<dbReference type="KEGG" id="aon:DEH84_17190"/>
<dbReference type="CDD" id="cd02440">
    <property type="entry name" value="AdoMet_MTases"/>
    <property type="match status" value="1"/>
</dbReference>
<sequence>MKTITLRDGKERSLLRQHPWVFQGSIAKGGGDAGETVRVQAHDGRFLAWAAFSPSSQIRVRAWSFDEAERIDAAFFQRRVAQAVALRRRLGIDSNGIRLIHGEADGLPGLIVDQYDDLLSAQFLSTGSERWKQQIADALVAATGCAYVYERSDANVRGLEGLEPVTGWLRHPETPDGSRRSTEVTIHENGWKLTLDVAEGHKTGYYLDQRDNRGLFARLVRELGCKTVLNCYSYTGGFSVAALAGGATEVTSVDSSGPALARATAHVTLNGFDAGAHTALDADVNGTLRRFIQEGRTFDAIVLDPPKFAPSAAHADRASRAYKDINRLAFKLLNPGGLLLTFSCSGGISADLFHKIVAGAGLDAQADGYLLRRLEATSDHPTTITFPEGEYLKGLAIVRK</sequence>
<dbReference type="InterPro" id="IPR036974">
    <property type="entry name" value="PUA_sf"/>
</dbReference>
<dbReference type="GO" id="GO:0005737">
    <property type="term" value="C:cytoplasm"/>
    <property type="evidence" value="ECO:0007669"/>
    <property type="project" value="UniProtKB-SubCell"/>
</dbReference>
<dbReference type="RefSeq" id="WP_109038081.1">
    <property type="nucleotide sequence ID" value="NZ_CP029210.1"/>
</dbReference>
<dbReference type="SMART" id="SM00359">
    <property type="entry name" value="PUA"/>
    <property type="match status" value="1"/>
</dbReference>
<reference evidence="10 11" key="1">
    <citation type="submission" date="2018-05" db="EMBL/GenBank/DDBJ databases">
        <title>complete genome sequence of Aquabacterium olei NBRC 110486.</title>
        <authorList>
            <person name="Tang B."/>
            <person name="Chang J."/>
            <person name="Zhang L."/>
            <person name="Yang H."/>
        </authorList>
    </citation>
    <scope>NUCLEOTIDE SEQUENCE [LARGE SCALE GENOMIC DNA]</scope>
    <source>
        <strain evidence="10 11">NBRC 110486</strain>
    </source>
</reference>
<keyword evidence="7" id="KW-0694">RNA-binding</keyword>
<dbReference type="AlphaFoldDB" id="A0A2U8FV58"/>
<protein>
    <submittedName>
        <fullName evidence="10">23S rRNA (Cytosine(1962)-C(5))-methyltransferase RlmI</fullName>
    </submittedName>
</protein>
<dbReference type="InterPro" id="IPR002478">
    <property type="entry name" value="PUA"/>
</dbReference>
<dbReference type="SUPFAM" id="SSF88697">
    <property type="entry name" value="PUA domain-like"/>
    <property type="match status" value="1"/>
</dbReference>
<dbReference type="PANTHER" id="PTHR42873:SF1">
    <property type="entry name" value="S-ADENOSYLMETHIONINE-DEPENDENT METHYLTRANSFERASE DOMAIN-CONTAINING PROTEIN"/>
    <property type="match status" value="1"/>
</dbReference>
<dbReference type="InterPro" id="IPR019614">
    <property type="entry name" value="SAM-dep_methyl-trfase"/>
</dbReference>
<evidence type="ECO:0000313" key="11">
    <source>
        <dbReference type="Proteomes" id="UP000244892"/>
    </source>
</evidence>
<dbReference type="GO" id="GO:0006364">
    <property type="term" value="P:rRNA processing"/>
    <property type="evidence" value="ECO:0007669"/>
    <property type="project" value="UniProtKB-KW"/>
</dbReference>
<keyword evidence="4 10" id="KW-0489">Methyltransferase</keyword>
<evidence type="ECO:0000256" key="5">
    <source>
        <dbReference type="ARBA" id="ARBA00022679"/>
    </source>
</evidence>
<dbReference type="InterPro" id="IPR015947">
    <property type="entry name" value="PUA-like_sf"/>
</dbReference>
<dbReference type="Gene3D" id="3.30.750.80">
    <property type="entry name" value="RNA methyltransferase domain (HRMD) like"/>
    <property type="match status" value="1"/>
</dbReference>
<dbReference type="Gene3D" id="2.30.130.10">
    <property type="entry name" value="PUA domain"/>
    <property type="match status" value="1"/>
</dbReference>
<dbReference type="PANTHER" id="PTHR42873">
    <property type="entry name" value="RIBOSOMAL RNA LARGE SUBUNIT METHYLTRANSFERASE"/>
    <property type="match status" value="1"/>
</dbReference>
<evidence type="ECO:0000256" key="3">
    <source>
        <dbReference type="ARBA" id="ARBA00022552"/>
    </source>
</evidence>
<keyword evidence="2" id="KW-0963">Cytoplasm</keyword>
<dbReference type="GO" id="GO:0032259">
    <property type="term" value="P:methylation"/>
    <property type="evidence" value="ECO:0007669"/>
    <property type="project" value="UniProtKB-KW"/>
</dbReference>
<dbReference type="InterPro" id="IPR041532">
    <property type="entry name" value="RlmI-like_PUA"/>
</dbReference>
<dbReference type="PROSITE" id="PS50890">
    <property type="entry name" value="PUA"/>
    <property type="match status" value="1"/>
</dbReference>
<keyword evidence="5 10" id="KW-0808">Transferase</keyword>
<dbReference type="OrthoDB" id="9805492at2"/>
<dbReference type="InterPro" id="IPR029063">
    <property type="entry name" value="SAM-dependent_MTases_sf"/>
</dbReference>
<proteinExistence type="inferred from homology"/>
<accession>A0A2U8FV58</accession>
<dbReference type="Pfam" id="PF17785">
    <property type="entry name" value="PUA_3"/>
    <property type="match status" value="1"/>
</dbReference>
<evidence type="ECO:0000256" key="8">
    <source>
        <dbReference type="ARBA" id="ARBA00038091"/>
    </source>
</evidence>
<organism evidence="10 11">
    <name type="scientific">Aquabacterium olei</name>
    <dbReference type="NCBI Taxonomy" id="1296669"/>
    <lineage>
        <taxon>Bacteria</taxon>
        <taxon>Pseudomonadati</taxon>
        <taxon>Pseudomonadota</taxon>
        <taxon>Betaproteobacteria</taxon>
        <taxon>Burkholderiales</taxon>
        <taxon>Aquabacterium</taxon>
    </lineage>
</organism>
<evidence type="ECO:0000313" key="10">
    <source>
        <dbReference type="EMBL" id="AWI54962.1"/>
    </source>
</evidence>
<evidence type="ECO:0000256" key="4">
    <source>
        <dbReference type="ARBA" id="ARBA00022603"/>
    </source>
</evidence>
<comment type="subcellular location">
    <subcellularLocation>
        <location evidence="1">Cytoplasm</location>
    </subcellularLocation>
</comment>
<dbReference type="Pfam" id="PF10672">
    <property type="entry name" value="Methyltrans_SAM"/>
    <property type="match status" value="1"/>
</dbReference>
<keyword evidence="11" id="KW-1185">Reference proteome</keyword>
<name>A0A2U8FV58_9BURK</name>
<dbReference type="EMBL" id="CP029210">
    <property type="protein sequence ID" value="AWI54962.1"/>
    <property type="molecule type" value="Genomic_DNA"/>
</dbReference>
<comment type="similarity">
    <text evidence="8">Belongs to the methyltransferase superfamily. RlmI family.</text>
</comment>
<evidence type="ECO:0000256" key="7">
    <source>
        <dbReference type="ARBA" id="ARBA00022884"/>
    </source>
</evidence>
<evidence type="ECO:0000256" key="1">
    <source>
        <dbReference type="ARBA" id="ARBA00004496"/>
    </source>
</evidence>